<dbReference type="InterPro" id="IPR057733">
    <property type="entry name" value="UBE2O-like_SH3-B"/>
</dbReference>
<feature type="region of interest" description="Disordered" evidence="3">
    <location>
        <begin position="553"/>
        <end position="670"/>
    </location>
</feature>
<evidence type="ECO:0000256" key="2">
    <source>
        <dbReference type="ARBA" id="ARBA00022786"/>
    </source>
</evidence>
<dbReference type="SMART" id="SM00212">
    <property type="entry name" value="UBCc"/>
    <property type="match status" value="1"/>
</dbReference>
<feature type="compositionally biased region" description="Acidic residues" evidence="3">
    <location>
        <begin position="591"/>
        <end position="608"/>
    </location>
</feature>
<keyword evidence="1" id="KW-0808">Transferase</keyword>
<keyword evidence="2" id="KW-0833">Ubl conjugation pathway</keyword>
<evidence type="ECO:0000256" key="3">
    <source>
        <dbReference type="SAM" id="MobiDB-lite"/>
    </source>
</evidence>
<evidence type="ECO:0000259" key="4">
    <source>
        <dbReference type="PROSITE" id="PS50127"/>
    </source>
</evidence>
<dbReference type="PANTHER" id="PTHR46116">
    <property type="entry name" value="(E3-INDEPENDENT) E2 UBIQUITIN-CONJUGATING ENZYME"/>
    <property type="match status" value="1"/>
</dbReference>
<evidence type="ECO:0000313" key="6">
    <source>
        <dbReference type="Proteomes" id="UP000070544"/>
    </source>
</evidence>
<dbReference type="CDD" id="cd23837">
    <property type="entry name" value="UBCc_UBE2O"/>
    <property type="match status" value="1"/>
</dbReference>
<dbReference type="PROSITE" id="PS50127">
    <property type="entry name" value="UBC_2"/>
    <property type="match status" value="1"/>
</dbReference>
<dbReference type="OrthoDB" id="47801at2759"/>
<dbReference type="AlphaFoldDB" id="A0A139ATX3"/>
<feature type="compositionally biased region" description="Acidic residues" evidence="3">
    <location>
        <begin position="35"/>
        <end position="46"/>
    </location>
</feature>
<dbReference type="SUPFAM" id="SSF54495">
    <property type="entry name" value="UBC-like"/>
    <property type="match status" value="1"/>
</dbReference>
<feature type="compositionally biased region" description="Basic and acidic residues" evidence="3">
    <location>
        <begin position="616"/>
        <end position="630"/>
    </location>
</feature>
<dbReference type="InterPro" id="IPR016135">
    <property type="entry name" value="UBQ-conjugating_enzyme/RWD"/>
</dbReference>
<feature type="compositionally biased region" description="Gly residues" evidence="3">
    <location>
        <begin position="654"/>
        <end position="666"/>
    </location>
</feature>
<evidence type="ECO:0000313" key="5">
    <source>
        <dbReference type="EMBL" id="KXS20157.1"/>
    </source>
</evidence>
<dbReference type="Pfam" id="PF23046">
    <property type="entry name" value="tSH3-B_UBE2O"/>
    <property type="match status" value="1"/>
</dbReference>
<proteinExistence type="predicted"/>
<evidence type="ECO:0000256" key="1">
    <source>
        <dbReference type="ARBA" id="ARBA00022679"/>
    </source>
</evidence>
<keyword evidence="6" id="KW-1185">Reference proteome</keyword>
<reference evidence="5 6" key="1">
    <citation type="journal article" date="2015" name="Genome Biol. Evol.">
        <title>Phylogenomic analyses indicate that early fungi evolved digesting cell walls of algal ancestors of land plants.</title>
        <authorList>
            <person name="Chang Y."/>
            <person name="Wang S."/>
            <person name="Sekimoto S."/>
            <person name="Aerts A.L."/>
            <person name="Choi C."/>
            <person name="Clum A."/>
            <person name="LaButti K.M."/>
            <person name="Lindquist E.A."/>
            <person name="Yee Ngan C."/>
            <person name="Ohm R.A."/>
            <person name="Salamov A.A."/>
            <person name="Grigoriev I.V."/>
            <person name="Spatafora J.W."/>
            <person name="Berbee M.L."/>
        </authorList>
    </citation>
    <scope>NUCLEOTIDE SEQUENCE [LARGE SCALE GENOMIC DNA]</scope>
    <source>
        <strain evidence="5 6">JEL478</strain>
    </source>
</reference>
<dbReference type="OMA" id="EMWIEYE"/>
<name>A0A139ATX3_GONPJ</name>
<accession>A0A139ATX3</accession>
<dbReference type="PANTHER" id="PTHR46116:SF15">
    <property type="entry name" value="(E3-INDEPENDENT) E2 UBIQUITIN-CONJUGATING ENZYME"/>
    <property type="match status" value="1"/>
</dbReference>
<dbReference type="Pfam" id="PF23043">
    <property type="entry name" value="SH3-B_UBE2O"/>
    <property type="match status" value="1"/>
</dbReference>
<protein>
    <recommendedName>
        <fullName evidence="4">UBC core domain-containing protein</fullName>
    </recommendedName>
</protein>
<feature type="region of interest" description="Disordered" evidence="3">
    <location>
        <begin position="255"/>
        <end position="275"/>
    </location>
</feature>
<dbReference type="InterPro" id="IPR057735">
    <property type="entry name" value="UBE2O-like_tSH3-B"/>
</dbReference>
<feature type="compositionally biased region" description="Acidic residues" evidence="3">
    <location>
        <begin position="553"/>
        <end position="577"/>
    </location>
</feature>
<dbReference type="GO" id="GO:0061631">
    <property type="term" value="F:ubiquitin conjugating enzyme activity"/>
    <property type="evidence" value="ECO:0007669"/>
    <property type="project" value="TreeGrafter"/>
</dbReference>
<dbReference type="Pfam" id="PF00179">
    <property type="entry name" value="UQ_con"/>
    <property type="match status" value="1"/>
</dbReference>
<feature type="compositionally biased region" description="Acidic residues" evidence="3">
    <location>
        <begin position="631"/>
        <end position="643"/>
    </location>
</feature>
<feature type="domain" description="UBC core" evidence="4">
    <location>
        <begin position="731"/>
        <end position="895"/>
    </location>
</feature>
<gene>
    <name evidence="5" type="ORF">M427DRAFT_66707</name>
</gene>
<dbReference type="STRING" id="1344416.A0A139ATX3"/>
<sequence>MAYPIKAFHRDDVVTDLGNTHRGLGLVLKSHLDDSDSESEEDDEEDPWRRRSKRQIPPNYHRVAFAGDNRVPFRTLPASRLELEDRSFLPGDIAKFPIGNGSKEQSGTVYAVRMLVDLGNNLTKKEILSIDTRELRYANTILEGDHVIYRDWLGVVRQTYDEITLLFPDSSVCVVREPLSCLERIHSDSPFATKRLYPGAAIQCTRGVLRRARWIKGSGTYMVKTKKVVQKMALVLDVCSHALRVSWCAHNPLKSPSTESATMTRKDSASPESPVTIDGTMSPAHDIAVQETPSSVIYDVENIRVLKSCYDNATYQIGDRVEFRNRTSEVSIPSLSSESTLSLASSASTDVSRITSTYTILRTITAVDILWQDGTRSVDVKATELIPCTNLDEQEFWPMDFVVGKVPAAQSSRSSSPKYDSTSLASASSASLVGSRIGIIRTVSSAERTCEVSWFSDDMKMSTSETSELSVYEVGSHAEWSFRLGHRVLVTSRPEQKDKSRLLVVDPDPTEWVGEVTDITELGMIVVRFPLTEREQQFLPTHLLLLEDLEDNIPKDSDDEDVDDDAETASDEVDFDSDGNSATGSQRFSASDEDALPDSESWVDDDIADFTPRVPPLEREGDALRAKADDESSSSDDDEDDDWTTASDSASEYGGDGVATGGGINGGAVQHQTEPCAHLASLTSPSERGGLSASSEHLALGKWYDRFAVMEGEPPKDHRFLHAAVDSHDMSYLRRVRAEHQMLATGLPDGILVRAFEARLDVLRVLIVGPPHTPYEYALFLFDMLIPATFPLDPPFLHYHSYTGGLGRLNPNLYEDGRVCLSLLGTWHGKESSETWTVGSSLLQVVTSVQGLVLGVENPYYNEAGYDRFVGNLEETRNATVYTERAFLLSARSVLHILNHPPEPFAEEARAFFFKPMENLERLVTRCKGVVVRTEAARSVAGKGGHGVGEQGRDGGDVGLMRTVSKGCLKLLKTLVVQLQAKIDAYREQEGERERGSASTV</sequence>
<dbReference type="Gene3D" id="3.10.110.10">
    <property type="entry name" value="Ubiquitin Conjugating Enzyme"/>
    <property type="match status" value="1"/>
</dbReference>
<feature type="region of interest" description="Disordered" evidence="3">
    <location>
        <begin position="31"/>
        <end position="53"/>
    </location>
</feature>
<dbReference type="EMBL" id="KQ965736">
    <property type="protein sequence ID" value="KXS20157.1"/>
    <property type="molecule type" value="Genomic_DNA"/>
</dbReference>
<organism evidence="5 6">
    <name type="scientific">Gonapodya prolifera (strain JEL478)</name>
    <name type="common">Monoblepharis prolifera</name>
    <dbReference type="NCBI Taxonomy" id="1344416"/>
    <lineage>
        <taxon>Eukaryota</taxon>
        <taxon>Fungi</taxon>
        <taxon>Fungi incertae sedis</taxon>
        <taxon>Chytridiomycota</taxon>
        <taxon>Chytridiomycota incertae sedis</taxon>
        <taxon>Monoblepharidomycetes</taxon>
        <taxon>Monoblepharidales</taxon>
        <taxon>Gonapodyaceae</taxon>
        <taxon>Gonapodya</taxon>
    </lineage>
</organism>
<feature type="compositionally biased region" description="Polar residues" evidence="3">
    <location>
        <begin position="578"/>
        <end position="589"/>
    </location>
</feature>
<dbReference type="InterPro" id="IPR000608">
    <property type="entry name" value="UBC"/>
</dbReference>
<dbReference type="Proteomes" id="UP000070544">
    <property type="component" value="Unassembled WGS sequence"/>
</dbReference>